<dbReference type="Ensembl" id="ENSCSAVT00000005425.1">
    <property type="protein sequence ID" value="ENSCSAVP00000005354.1"/>
    <property type="gene ID" value="ENSCSAVG00000003199.1"/>
</dbReference>
<reference evidence="3" key="1">
    <citation type="submission" date="2003-08" db="EMBL/GenBank/DDBJ databases">
        <authorList>
            <person name="Birren B."/>
            <person name="Nusbaum C."/>
            <person name="Abebe A."/>
            <person name="Abouelleil A."/>
            <person name="Adekoya E."/>
            <person name="Ait-zahra M."/>
            <person name="Allen N."/>
            <person name="Allen T."/>
            <person name="An P."/>
            <person name="Anderson M."/>
            <person name="Anderson S."/>
            <person name="Arachchi H."/>
            <person name="Armbruster J."/>
            <person name="Bachantsang P."/>
            <person name="Baldwin J."/>
            <person name="Barry A."/>
            <person name="Bayul T."/>
            <person name="Blitshsteyn B."/>
            <person name="Bloom T."/>
            <person name="Blye J."/>
            <person name="Boguslavskiy L."/>
            <person name="Borowsky M."/>
            <person name="Boukhgalter B."/>
            <person name="Brunache A."/>
            <person name="Butler J."/>
            <person name="Calixte N."/>
            <person name="Calvo S."/>
            <person name="Camarata J."/>
            <person name="Campo K."/>
            <person name="Chang J."/>
            <person name="Cheshatsang Y."/>
            <person name="Citroen M."/>
            <person name="Collymore A."/>
            <person name="Considine T."/>
            <person name="Cook A."/>
            <person name="Cooke P."/>
            <person name="Corum B."/>
            <person name="Cuomo C."/>
            <person name="David R."/>
            <person name="Dawoe T."/>
            <person name="Degray S."/>
            <person name="Dodge S."/>
            <person name="Dooley K."/>
            <person name="Dorje P."/>
            <person name="Dorjee K."/>
            <person name="Dorris L."/>
            <person name="Duffey N."/>
            <person name="Dupes A."/>
            <person name="Elkins T."/>
            <person name="Engels R."/>
            <person name="Erickson J."/>
            <person name="Farina A."/>
            <person name="Faro S."/>
            <person name="Ferreira P."/>
            <person name="Fischer H."/>
            <person name="Fitzgerald M."/>
            <person name="Foley K."/>
            <person name="Gage D."/>
            <person name="Galagan J."/>
            <person name="Gearin G."/>
            <person name="Gnerre S."/>
            <person name="Gnirke A."/>
            <person name="Goyette A."/>
            <person name="Graham J."/>
            <person name="Grandbois E."/>
            <person name="Gyaltsen K."/>
            <person name="Hafez N."/>
            <person name="Hagopian D."/>
            <person name="Hagos B."/>
            <person name="Hall J."/>
            <person name="Hatcher B."/>
            <person name="Heller A."/>
            <person name="Higgins H."/>
            <person name="Honan T."/>
            <person name="Horn A."/>
            <person name="Houde N."/>
            <person name="Hughes L."/>
            <person name="Hulme W."/>
            <person name="Husby E."/>
            <person name="Iliev I."/>
            <person name="Jaffe D."/>
            <person name="Jones C."/>
            <person name="Kamal M."/>
            <person name="Kamat A."/>
            <person name="Kamvysselis M."/>
            <person name="Karlsson E."/>
            <person name="Kells C."/>
            <person name="Kieu A."/>
            <person name="Kisner P."/>
            <person name="Kodira C."/>
            <person name="Kulbokas E."/>
            <person name="Labutti K."/>
            <person name="Lama D."/>
            <person name="Landers T."/>
            <person name="Leger J."/>
            <person name="Levine S."/>
            <person name="Lewis D."/>
            <person name="Lewis T."/>
            <person name="Lindblad-toh K."/>
            <person name="Liu X."/>
            <person name="Lokyitsang T."/>
            <person name="Lokyitsang Y."/>
            <person name="Lucien O."/>
            <person name="Lui A."/>
            <person name="Ma L.J."/>
            <person name="Mabbitt R."/>
            <person name="Macdonald J."/>
            <person name="Maclean C."/>
            <person name="Major J."/>
            <person name="Manning J."/>
            <person name="Marabella R."/>
            <person name="Maru K."/>
            <person name="Matthews C."/>
            <person name="Mauceli E."/>
            <person name="Mccarthy M."/>
            <person name="Mcdonough S."/>
            <person name="Mcghee T."/>
            <person name="Meldrim J."/>
            <person name="Meneus L."/>
            <person name="Mesirov J."/>
            <person name="Mihalev A."/>
            <person name="Mihova T."/>
            <person name="Mikkelsen T."/>
            <person name="Mlenga V."/>
            <person name="Moru K."/>
            <person name="Mozes J."/>
            <person name="Mulrain L."/>
            <person name="Munson G."/>
            <person name="Naylor J."/>
            <person name="Newes C."/>
            <person name="Nguyen C."/>
            <person name="Nguyen N."/>
            <person name="Nguyen T."/>
            <person name="Nicol R."/>
            <person name="Nielsen C."/>
            <person name="Nizzari M."/>
            <person name="Norbu C."/>
            <person name="Norbu N."/>
            <person name="O'donnell P."/>
            <person name="Okoawo O."/>
            <person name="O'leary S."/>
            <person name="Omotosho B."/>
            <person name="O'neill K."/>
            <person name="Osman S."/>
            <person name="Parker S."/>
            <person name="Perrin D."/>
            <person name="Phunkhang P."/>
            <person name="Piqani B."/>
            <person name="Purcell S."/>
            <person name="Rachupka T."/>
            <person name="Ramasamy U."/>
            <person name="Rameau R."/>
            <person name="Ray V."/>
            <person name="Raymond C."/>
            <person name="Retta R."/>
            <person name="Richardson S."/>
            <person name="Rise C."/>
            <person name="Rodriguez J."/>
            <person name="Rogers J."/>
            <person name="Rogov P."/>
            <person name="Rutman M."/>
            <person name="Schupbach R."/>
            <person name="Seaman C."/>
            <person name="Settipalli S."/>
            <person name="Sharpe T."/>
            <person name="Sheridan J."/>
            <person name="Sherpa N."/>
            <person name="Shi J."/>
            <person name="Smirnov S."/>
            <person name="Smith C."/>
            <person name="Sougnez C."/>
            <person name="Spencer B."/>
            <person name="Stalker J."/>
            <person name="Stange-thomann N."/>
            <person name="Stavropoulos S."/>
            <person name="Stetson K."/>
            <person name="Stone C."/>
            <person name="Stone S."/>
            <person name="Stubbs M."/>
            <person name="Talamas J."/>
            <person name="Tchuinga P."/>
            <person name="Tenzing P."/>
            <person name="Tesfaye S."/>
            <person name="Theodore J."/>
            <person name="Thoulutsang Y."/>
            <person name="Topham K."/>
            <person name="Towey S."/>
            <person name="Tsamla T."/>
            <person name="Tsomo N."/>
            <person name="Vallee D."/>
            <person name="Vassiliev H."/>
            <person name="Venkataraman V."/>
            <person name="Vinson J."/>
            <person name="Vo A."/>
            <person name="Wade C."/>
            <person name="Wang S."/>
            <person name="Wangchuk T."/>
            <person name="Wangdi T."/>
            <person name="Whittaker C."/>
            <person name="Wilkinson J."/>
            <person name="Wu Y."/>
            <person name="Wyman D."/>
            <person name="Yadav S."/>
            <person name="Yang S."/>
            <person name="Yang X."/>
            <person name="Yeager S."/>
            <person name="Yee E."/>
            <person name="Young G."/>
            <person name="Zainoun J."/>
            <person name="Zembeck L."/>
            <person name="Zimmer A."/>
            <person name="Zody M."/>
            <person name="Lander E."/>
        </authorList>
    </citation>
    <scope>NUCLEOTIDE SEQUENCE [LARGE SCALE GENOMIC DNA]</scope>
</reference>
<reference evidence="2" key="2">
    <citation type="submission" date="2025-08" db="UniProtKB">
        <authorList>
            <consortium name="Ensembl"/>
        </authorList>
    </citation>
    <scope>IDENTIFICATION</scope>
</reference>
<sequence>MTQQKDELERKYLEMKESCESNVNNGQEELATLCREFANEKADLVAKHEQEVKEMESQVKLFTQQLADERRANERTTELLQSERDQHQHALVAHQEIIAKFEKTSAMKEEQATKMVSCVKLEEVMQDHQVEINRLKQKHHHEMESVQRDLQTKLDQMLSEKHKFAERSSMCSELERLEESVQVERQEMHERIHELQRSVRA</sequence>
<dbReference type="AlphaFoldDB" id="H2YJ55"/>
<feature type="coiled-coil region" evidence="1">
    <location>
        <begin position="38"/>
        <end position="86"/>
    </location>
</feature>
<evidence type="ECO:0000256" key="1">
    <source>
        <dbReference type="SAM" id="Coils"/>
    </source>
</evidence>
<dbReference type="HOGENOM" id="CLU_1360009_0_0_1"/>
<dbReference type="Proteomes" id="UP000007875">
    <property type="component" value="Unassembled WGS sequence"/>
</dbReference>
<evidence type="ECO:0000313" key="2">
    <source>
        <dbReference type="Ensembl" id="ENSCSAVP00000005354.1"/>
    </source>
</evidence>
<keyword evidence="3" id="KW-1185">Reference proteome</keyword>
<proteinExistence type="predicted"/>
<reference evidence="2" key="3">
    <citation type="submission" date="2025-09" db="UniProtKB">
        <authorList>
            <consortium name="Ensembl"/>
        </authorList>
    </citation>
    <scope>IDENTIFICATION</scope>
</reference>
<evidence type="ECO:0008006" key="4">
    <source>
        <dbReference type="Google" id="ProtNLM"/>
    </source>
</evidence>
<dbReference type="InParanoid" id="H2YJ55"/>
<organism evidence="2 3">
    <name type="scientific">Ciona savignyi</name>
    <name type="common">Pacific transparent sea squirt</name>
    <dbReference type="NCBI Taxonomy" id="51511"/>
    <lineage>
        <taxon>Eukaryota</taxon>
        <taxon>Metazoa</taxon>
        <taxon>Chordata</taxon>
        <taxon>Tunicata</taxon>
        <taxon>Ascidiacea</taxon>
        <taxon>Phlebobranchia</taxon>
        <taxon>Cionidae</taxon>
        <taxon>Ciona</taxon>
    </lineage>
</organism>
<evidence type="ECO:0000313" key="3">
    <source>
        <dbReference type="Proteomes" id="UP000007875"/>
    </source>
</evidence>
<keyword evidence="1" id="KW-0175">Coiled coil</keyword>
<accession>H2YJ55</accession>
<protein>
    <recommendedName>
        <fullName evidence="4">Protein FAM184A/B N-terminal domain-containing protein</fullName>
    </recommendedName>
</protein>
<name>H2YJ55_CIOSA</name>